<keyword evidence="1" id="KW-0732">Signal</keyword>
<protein>
    <recommendedName>
        <fullName evidence="4">Sushi domain-containing protein</fullName>
    </recommendedName>
</protein>
<dbReference type="EMBL" id="JABXBU010000002">
    <property type="protein sequence ID" value="KAF8794761.1"/>
    <property type="molecule type" value="Genomic_DNA"/>
</dbReference>
<dbReference type="Proteomes" id="UP000807504">
    <property type="component" value="Unassembled WGS sequence"/>
</dbReference>
<keyword evidence="3" id="KW-1185">Reference proteome</keyword>
<name>A0A8T0FUI7_ARGBR</name>
<proteinExistence type="predicted"/>
<evidence type="ECO:0000313" key="2">
    <source>
        <dbReference type="EMBL" id="KAF8794761.1"/>
    </source>
</evidence>
<evidence type="ECO:0008006" key="4">
    <source>
        <dbReference type="Google" id="ProtNLM"/>
    </source>
</evidence>
<accession>A0A8T0FUI7</accession>
<sequence length="112" mass="12518">MAPWLWYLLGLFSYSDVPISTSPCFLQVYNGTVGCVGDNTEVICEVKCAGKYEGRFHCSDAKGWKEKLPYCVKPTKDLISVAICRDDEVYSECEGHCERSCSDWTKPTACAI</sequence>
<feature type="chain" id="PRO_5035752170" description="Sushi domain-containing protein" evidence="1">
    <location>
        <begin position="22"/>
        <end position="112"/>
    </location>
</feature>
<dbReference type="AlphaFoldDB" id="A0A8T0FUI7"/>
<evidence type="ECO:0000313" key="3">
    <source>
        <dbReference type="Proteomes" id="UP000807504"/>
    </source>
</evidence>
<reference evidence="2" key="2">
    <citation type="submission" date="2020-06" db="EMBL/GenBank/DDBJ databases">
        <authorList>
            <person name="Sheffer M."/>
        </authorList>
    </citation>
    <scope>NUCLEOTIDE SEQUENCE</scope>
</reference>
<gene>
    <name evidence="2" type="ORF">HNY73_002701</name>
</gene>
<feature type="signal peptide" evidence="1">
    <location>
        <begin position="1"/>
        <end position="21"/>
    </location>
</feature>
<organism evidence="2 3">
    <name type="scientific">Argiope bruennichi</name>
    <name type="common">Wasp spider</name>
    <name type="synonym">Aranea bruennichi</name>
    <dbReference type="NCBI Taxonomy" id="94029"/>
    <lineage>
        <taxon>Eukaryota</taxon>
        <taxon>Metazoa</taxon>
        <taxon>Ecdysozoa</taxon>
        <taxon>Arthropoda</taxon>
        <taxon>Chelicerata</taxon>
        <taxon>Arachnida</taxon>
        <taxon>Araneae</taxon>
        <taxon>Araneomorphae</taxon>
        <taxon>Entelegynae</taxon>
        <taxon>Araneoidea</taxon>
        <taxon>Araneidae</taxon>
        <taxon>Argiope</taxon>
    </lineage>
</organism>
<evidence type="ECO:0000256" key="1">
    <source>
        <dbReference type="SAM" id="SignalP"/>
    </source>
</evidence>
<reference evidence="2" key="1">
    <citation type="journal article" date="2020" name="bioRxiv">
        <title>Chromosome-level reference genome of the European wasp spider Argiope bruennichi: a resource for studies on range expansion and evolutionary adaptation.</title>
        <authorList>
            <person name="Sheffer M.M."/>
            <person name="Hoppe A."/>
            <person name="Krehenwinkel H."/>
            <person name="Uhl G."/>
            <person name="Kuss A.W."/>
            <person name="Jensen L."/>
            <person name="Jensen C."/>
            <person name="Gillespie R.G."/>
            <person name="Hoff K.J."/>
            <person name="Prost S."/>
        </authorList>
    </citation>
    <scope>NUCLEOTIDE SEQUENCE</scope>
</reference>
<comment type="caution">
    <text evidence="2">The sequence shown here is derived from an EMBL/GenBank/DDBJ whole genome shotgun (WGS) entry which is preliminary data.</text>
</comment>